<protein>
    <submittedName>
        <fullName evidence="1">Uncharacterized protein</fullName>
    </submittedName>
</protein>
<evidence type="ECO:0000313" key="2">
    <source>
        <dbReference type="Proteomes" id="UP001143856"/>
    </source>
</evidence>
<gene>
    <name evidence="1" type="ORF">NUW58_g9891</name>
</gene>
<name>A0ACC1MSZ6_9PEZI</name>
<evidence type="ECO:0000313" key="1">
    <source>
        <dbReference type="EMBL" id="KAJ2969799.1"/>
    </source>
</evidence>
<proteinExistence type="predicted"/>
<dbReference type="EMBL" id="JAPDGR010003895">
    <property type="protein sequence ID" value="KAJ2969799.1"/>
    <property type="molecule type" value="Genomic_DNA"/>
</dbReference>
<reference evidence="1" key="1">
    <citation type="submission" date="2022-10" db="EMBL/GenBank/DDBJ databases">
        <title>Genome Sequence of Xylaria curta.</title>
        <authorList>
            <person name="Buettner E."/>
        </authorList>
    </citation>
    <scope>NUCLEOTIDE SEQUENCE</scope>
    <source>
        <strain evidence="1">Babe10</strain>
    </source>
</reference>
<keyword evidence="2" id="KW-1185">Reference proteome</keyword>
<accession>A0ACC1MSZ6</accession>
<organism evidence="1 2">
    <name type="scientific">Xylaria curta</name>
    <dbReference type="NCBI Taxonomy" id="42375"/>
    <lineage>
        <taxon>Eukaryota</taxon>
        <taxon>Fungi</taxon>
        <taxon>Dikarya</taxon>
        <taxon>Ascomycota</taxon>
        <taxon>Pezizomycotina</taxon>
        <taxon>Sordariomycetes</taxon>
        <taxon>Xylariomycetidae</taxon>
        <taxon>Xylariales</taxon>
        <taxon>Xylariaceae</taxon>
        <taxon>Xylaria</taxon>
    </lineage>
</organism>
<sequence>MQHTVPAIAAAKPHFADPSATIHNNDFREGCYRNTTSYRDAAHHRTTIHVVPPIIPASGNEPGGPPNIKPPDIPLPIPPPFYPPGRCIQFCSSGDWPPILPPIVIVPGPPIPVGAPPPVIPIVPIGGIPVVGAPLGEFDLPSCAALNPTMLGGYPTPGDLPSWGQPGAGGPSGGSCQWSGAGHNWQNTFPIAVASGQTSFTVNIFDLLGFGSSSYRIDGAAMQVYSTSATAWTVSYQPTSLAGSSSSQFWINFDVPINPIPAVISVTGTVPSGVRNIELTLRIRASTQCGGVAIPNPPGAGSGVGGGPLDLLLPTFSDGRIDCDDNSQGAGVRSMTSCLFSYSSIIVQGQLLSQGSTITTDDPANNCVRHGVTRDSNGVDSQQLVPGEVFRNFAIIAANQCAGSSKTAVAAGPFQPFGIPGHSLCLVHPDHPEICAVH</sequence>
<comment type="caution">
    <text evidence="1">The sequence shown here is derived from an EMBL/GenBank/DDBJ whole genome shotgun (WGS) entry which is preliminary data.</text>
</comment>
<dbReference type="Proteomes" id="UP001143856">
    <property type="component" value="Unassembled WGS sequence"/>
</dbReference>